<evidence type="ECO:0000313" key="2">
    <source>
        <dbReference type="Proteomes" id="UP000529783"/>
    </source>
</evidence>
<sequence length="71" mass="7453">MTVASPARPESRAAGVHRLVCRNCGAAEDVDRAAEHDPCLEPATGTGFRIEAAEVTFRGLCPACRARADGD</sequence>
<name>A0A7Y9EIZ9_9ACTN</name>
<dbReference type="SUPFAM" id="SSF46785">
    <property type="entry name" value="Winged helix' DNA-binding domain"/>
    <property type="match status" value="1"/>
</dbReference>
<organism evidence="1 2">
    <name type="scientific">Actinomadura luteofluorescens</name>
    <dbReference type="NCBI Taxonomy" id="46163"/>
    <lineage>
        <taxon>Bacteria</taxon>
        <taxon>Bacillati</taxon>
        <taxon>Actinomycetota</taxon>
        <taxon>Actinomycetes</taxon>
        <taxon>Streptosporangiales</taxon>
        <taxon>Thermomonosporaceae</taxon>
        <taxon>Actinomadura</taxon>
    </lineage>
</organism>
<keyword evidence="2" id="KW-1185">Reference proteome</keyword>
<reference evidence="1 2" key="1">
    <citation type="submission" date="2020-07" db="EMBL/GenBank/DDBJ databases">
        <title>Sequencing the genomes of 1000 actinobacteria strains.</title>
        <authorList>
            <person name="Klenk H.-P."/>
        </authorList>
    </citation>
    <scope>NUCLEOTIDE SEQUENCE [LARGE SCALE GENOMIC DNA]</scope>
    <source>
        <strain evidence="1 2">DSM 40398</strain>
    </source>
</reference>
<dbReference type="InterPro" id="IPR036390">
    <property type="entry name" value="WH_DNA-bd_sf"/>
</dbReference>
<proteinExistence type="predicted"/>
<comment type="caution">
    <text evidence="1">The sequence shown here is derived from an EMBL/GenBank/DDBJ whole genome shotgun (WGS) entry which is preliminary data.</text>
</comment>
<protein>
    <submittedName>
        <fullName evidence="1">Fe2+ or Zn2+ uptake regulation protein</fullName>
    </submittedName>
</protein>
<dbReference type="InterPro" id="IPR043135">
    <property type="entry name" value="Fur_C"/>
</dbReference>
<gene>
    <name evidence="1" type="ORF">BJY14_004522</name>
</gene>
<evidence type="ECO:0000313" key="1">
    <source>
        <dbReference type="EMBL" id="NYD48539.1"/>
    </source>
</evidence>
<dbReference type="EMBL" id="JACCBA010000001">
    <property type="protein sequence ID" value="NYD48539.1"/>
    <property type="molecule type" value="Genomic_DNA"/>
</dbReference>
<dbReference type="Gene3D" id="3.30.1490.190">
    <property type="match status" value="1"/>
</dbReference>
<accession>A0A7Y9EIZ9</accession>
<dbReference type="Proteomes" id="UP000529783">
    <property type="component" value="Unassembled WGS sequence"/>
</dbReference>
<dbReference type="AlphaFoldDB" id="A0A7Y9EIZ9"/>
<dbReference type="RefSeq" id="WP_179845432.1">
    <property type="nucleotide sequence ID" value="NZ_JACCBA010000001.1"/>
</dbReference>